<dbReference type="GO" id="GO:0000287">
    <property type="term" value="F:magnesium ion binding"/>
    <property type="evidence" value="ECO:0007669"/>
    <property type="project" value="InterPro"/>
</dbReference>
<dbReference type="KEGG" id="fpf:DCC35_18160"/>
<keyword evidence="9" id="KW-1185">Reference proteome</keyword>
<evidence type="ECO:0000256" key="1">
    <source>
        <dbReference type="ARBA" id="ARBA00001946"/>
    </source>
</evidence>
<dbReference type="FunFam" id="3.90.1560.10:FF:000001">
    <property type="entry name" value="Probable 2-phosphosulfolactate phosphatase"/>
    <property type="match status" value="1"/>
</dbReference>
<dbReference type="OrthoDB" id="4913at2"/>
<keyword evidence="5" id="KW-0378">Hydrolase</keyword>
<evidence type="ECO:0000313" key="9">
    <source>
        <dbReference type="Proteomes" id="UP000298616"/>
    </source>
</evidence>
<accession>A0A4D7KAU4</accession>
<evidence type="ECO:0000256" key="5">
    <source>
        <dbReference type="ARBA" id="ARBA00022801"/>
    </source>
</evidence>
<proteinExistence type="inferred from homology"/>
<evidence type="ECO:0000256" key="6">
    <source>
        <dbReference type="ARBA" id="ARBA00022842"/>
    </source>
</evidence>
<dbReference type="GO" id="GO:0050545">
    <property type="term" value="F:sulfopyruvate decarboxylase activity"/>
    <property type="evidence" value="ECO:0007669"/>
    <property type="project" value="TreeGrafter"/>
</dbReference>
<evidence type="ECO:0000313" key="8">
    <source>
        <dbReference type="EMBL" id="QCK16518.1"/>
    </source>
</evidence>
<gene>
    <name evidence="8" type="ORF">DCC35_18160</name>
</gene>
<dbReference type="AlphaFoldDB" id="A0A4D7KAU4"/>
<protein>
    <recommendedName>
        <fullName evidence="4">Probable 2-phosphosulfolactate phosphatase</fullName>
        <ecNumber evidence="3">3.1.3.71</ecNumber>
    </recommendedName>
</protein>
<evidence type="ECO:0000256" key="3">
    <source>
        <dbReference type="ARBA" id="ARBA00012953"/>
    </source>
</evidence>
<dbReference type="Proteomes" id="UP000298616">
    <property type="component" value="Chromosome"/>
</dbReference>
<name>A0A4D7KAU4_9BACT</name>
<dbReference type="EMBL" id="CP028923">
    <property type="protein sequence ID" value="QCK16518.1"/>
    <property type="molecule type" value="Genomic_DNA"/>
</dbReference>
<evidence type="ECO:0000256" key="2">
    <source>
        <dbReference type="ARBA" id="ARBA00009997"/>
    </source>
</evidence>
<keyword evidence="6" id="KW-0460">Magnesium</keyword>
<dbReference type="SUPFAM" id="SSF142823">
    <property type="entry name" value="ComB-like"/>
    <property type="match status" value="1"/>
</dbReference>
<dbReference type="Gene3D" id="3.90.1560.10">
    <property type="entry name" value="ComB-like"/>
    <property type="match status" value="1"/>
</dbReference>
<dbReference type="InterPro" id="IPR005238">
    <property type="entry name" value="ComB-like"/>
</dbReference>
<organism evidence="8 9">
    <name type="scientific">Mangrovivirga cuniculi</name>
    <dbReference type="NCBI Taxonomy" id="2715131"/>
    <lineage>
        <taxon>Bacteria</taxon>
        <taxon>Pseudomonadati</taxon>
        <taxon>Bacteroidota</taxon>
        <taxon>Cytophagia</taxon>
        <taxon>Cytophagales</taxon>
        <taxon>Mangrovivirgaceae</taxon>
        <taxon>Mangrovivirga</taxon>
    </lineage>
</organism>
<dbReference type="Pfam" id="PF04029">
    <property type="entry name" value="2-ph_phosp"/>
    <property type="match status" value="1"/>
</dbReference>
<dbReference type="EC" id="3.1.3.71" evidence="3"/>
<dbReference type="InterPro" id="IPR036702">
    <property type="entry name" value="ComB-like_sf"/>
</dbReference>
<comment type="cofactor">
    <cofactor evidence="1">
        <name>Mg(2+)</name>
        <dbReference type="ChEBI" id="CHEBI:18420"/>
    </cofactor>
</comment>
<dbReference type="RefSeq" id="WP_137092107.1">
    <property type="nucleotide sequence ID" value="NZ_CP028923.1"/>
</dbReference>
<dbReference type="PANTHER" id="PTHR37311">
    <property type="entry name" value="2-PHOSPHOSULFOLACTATE PHOSPHATASE-RELATED"/>
    <property type="match status" value="1"/>
</dbReference>
<evidence type="ECO:0000256" key="7">
    <source>
        <dbReference type="ARBA" id="ARBA00033711"/>
    </source>
</evidence>
<evidence type="ECO:0000256" key="4">
    <source>
        <dbReference type="ARBA" id="ARBA00021948"/>
    </source>
</evidence>
<dbReference type="GO" id="GO:0050532">
    <property type="term" value="F:2-phosphosulfolactate phosphatase activity"/>
    <property type="evidence" value="ECO:0007669"/>
    <property type="project" value="UniProtKB-EC"/>
</dbReference>
<comment type="catalytic activity">
    <reaction evidence="7">
        <text>(2R)-O-phospho-3-sulfolactate + H2O = (2R)-3-sulfolactate + phosphate</text>
        <dbReference type="Rhea" id="RHEA:23416"/>
        <dbReference type="ChEBI" id="CHEBI:15377"/>
        <dbReference type="ChEBI" id="CHEBI:15597"/>
        <dbReference type="ChEBI" id="CHEBI:43474"/>
        <dbReference type="ChEBI" id="CHEBI:58738"/>
        <dbReference type="EC" id="3.1.3.71"/>
    </reaction>
</comment>
<sequence>MSKTIDVCLSPELLHLYSFGEKLVVVVDILRATSCMTAGIANGVESITPKANLEECRALKSEGYIIAGERNGEKVEDFDLGNSPFGYMNEDLKGKKVAVTTTNGTVAINKSRNAKEVIIGSFLNLSAVADHCKNSPHNVLILCAGWKGRVNMEDSLFAGALVEALSDTHESACDPPLMTAKMYEAAKHDLIGFVEKSSHVNRLKRIGIGKDIEFCLSIDKYSEIPVLKGEKLIKL</sequence>
<dbReference type="PANTHER" id="PTHR37311:SF1">
    <property type="entry name" value="2-PHOSPHOSULFOLACTATE PHOSPHATASE-RELATED"/>
    <property type="match status" value="1"/>
</dbReference>
<comment type="similarity">
    <text evidence="2">Belongs to the ComB family.</text>
</comment>
<reference evidence="8 9" key="1">
    <citation type="submission" date="2018-04" db="EMBL/GenBank/DDBJ databases">
        <title>Complete genome uncultured novel isolate.</title>
        <authorList>
            <person name="Merlino G."/>
        </authorList>
    </citation>
    <scope>NUCLEOTIDE SEQUENCE [LARGE SCALE GENOMIC DNA]</scope>
    <source>
        <strain evidence="9">R1DC9</strain>
    </source>
</reference>